<evidence type="ECO:0000313" key="1">
    <source>
        <dbReference type="EMBL" id="MFJ5445692.1"/>
    </source>
</evidence>
<comment type="caution">
    <text evidence="1">The sequence shown here is derived from an EMBL/GenBank/DDBJ whole genome shotgun (WGS) entry which is preliminary data.</text>
</comment>
<name>A0ABW8GKT9_9PROT</name>
<protein>
    <submittedName>
        <fullName evidence="1">Uncharacterized protein</fullName>
    </submittedName>
</protein>
<reference evidence="1 2" key="1">
    <citation type="submission" date="2024-11" db="EMBL/GenBank/DDBJ databases">
        <authorList>
            <person name="Kaparullina E.N."/>
            <person name="Delegan Y.A."/>
            <person name="Doronina N.V."/>
        </authorList>
    </citation>
    <scope>NUCLEOTIDE SEQUENCE [LARGE SCALE GENOMIC DNA]</scope>
    <source>
        <strain evidence="1 2">7sh_L</strain>
    </source>
</reference>
<proteinExistence type="predicted"/>
<dbReference type="RefSeq" id="WP_400881927.1">
    <property type="nucleotide sequence ID" value="NZ_JBIWXY010000001.1"/>
</dbReference>
<keyword evidence="2" id="KW-1185">Reference proteome</keyword>
<accession>A0ABW8GKT9</accession>
<sequence length="43" mass="4786">MKRSCVSEMLLAVLLELLPFMVVSNESEMPEVLAMVVTRFQGG</sequence>
<gene>
    <name evidence="1" type="ORF">ACIKP9_05575</name>
</gene>
<evidence type="ECO:0000313" key="2">
    <source>
        <dbReference type="Proteomes" id="UP001617669"/>
    </source>
</evidence>
<dbReference type="Proteomes" id="UP001617669">
    <property type="component" value="Unassembled WGS sequence"/>
</dbReference>
<organism evidence="1 2">
    <name type="scientific">Methylobacillus methanolivorans</name>
    <dbReference type="NCBI Taxonomy" id="1848927"/>
    <lineage>
        <taxon>Bacteria</taxon>
        <taxon>Pseudomonadati</taxon>
        <taxon>Pseudomonadota</taxon>
        <taxon>Betaproteobacteria</taxon>
        <taxon>Nitrosomonadales</taxon>
        <taxon>Methylophilaceae</taxon>
        <taxon>Methylobacillus</taxon>
    </lineage>
</organism>
<dbReference type="EMBL" id="JBIWXY010000001">
    <property type="protein sequence ID" value="MFJ5445692.1"/>
    <property type="molecule type" value="Genomic_DNA"/>
</dbReference>